<feature type="region of interest" description="Disordered" evidence="7">
    <location>
        <begin position="64"/>
        <end position="89"/>
    </location>
</feature>
<feature type="transmembrane region" description="Helical" evidence="8">
    <location>
        <begin position="37"/>
        <end position="57"/>
    </location>
</feature>
<evidence type="ECO:0000313" key="9">
    <source>
        <dbReference type="EMBL" id="AWB92397.1"/>
    </source>
</evidence>
<dbReference type="AlphaFoldDB" id="A0A2S0WM63"/>
<evidence type="ECO:0000256" key="7">
    <source>
        <dbReference type="SAM" id="MobiDB-lite"/>
    </source>
</evidence>
<dbReference type="Pfam" id="PF13396">
    <property type="entry name" value="PLDc_N"/>
    <property type="match status" value="1"/>
</dbReference>
<name>A0A2S0WM63_9ACTN</name>
<dbReference type="EMBL" id="CP026952">
    <property type="protein sequence ID" value="AWB92397.1"/>
    <property type="molecule type" value="Genomic_DNA"/>
</dbReference>
<dbReference type="GO" id="GO:0005886">
    <property type="term" value="C:plasma membrane"/>
    <property type="evidence" value="ECO:0007669"/>
    <property type="project" value="UniProtKB-SubCell"/>
</dbReference>
<protein>
    <submittedName>
        <fullName evidence="9">Uncharacterized protein</fullName>
    </submittedName>
</protein>
<sequence>MLYLDGVLTLVVLLLWIFCLIDVITTDESVCRNLGKTVWLLLVLFLPAIGSIAWLVAGRPQATPDLPYKGNSGPAFPEYERPGRYVDPDPERDAAYLQSLRDRAEQQRRAYQERKRRALGDGDQPSP</sequence>
<reference evidence="10" key="1">
    <citation type="submission" date="2018-01" db="EMBL/GenBank/DDBJ databases">
        <authorList>
            <person name="Li J."/>
        </authorList>
    </citation>
    <scope>NUCLEOTIDE SEQUENCE [LARGE SCALE GENOMIC DNA]</scope>
    <source>
        <strain evidence="10">592</strain>
    </source>
</reference>
<dbReference type="KEGG" id="aez:C3E78_09385"/>
<organism evidence="9 10">
    <name type="scientific">Aeromicrobium chenweiae</name>
    <dbReference type="NCBI Taxonomy" id="2079793"/>
    <lineage>
        <taxon>Bacteria</taxon>
        <taxon>Bacillati</taxon>
        <taxon>Actinomycetota</taxon>
        <taxon>Actinomycetes</taxon>
        <taxon>Propionibacteriales</taxon>
        <taxon>Nocardioidaceae</taxon>
        <taxon>Aeromicrobium</taxon>
    </lineage>
</organism>
<keyword evidence="4 8" id="KW-1133">Transmembrane helix</keyword>
<dbReference type="InterPro" id="IPR027379">
    <property type="entry name" value="CLS_N"/>
</dbReference>
<keyword evidence="6" id="KW-0175">Coiled coil</keyword>
<keyword evidence="10" id="KW-1185">Reference proteome</keyword>
<accession>A0A5F2EWP3</accession>
<evidence type="ECO:0000256" key="1">
    <source>
        <dbReference type="ARBA" id="ARBA00004651"/>
    </source>
</evidence>
<feature type="compositionally biased region" description="Basic and acidic residues" evidence="7">
    <location>
        <begin position="78"/>
        <end position="89"/>
    </location>
</feature>
<comment type="subcellular location">
    <subcellularLocation>
        <location evidence="1">Cell membrane</location>
        <topology evidence="1">Multi-pass membrane protein</topology>
    </subcellularLocation>
</comment>
<evidence type="ECO:0000256" key="8">
    <source>
        <dbReference type="SAM" id="Phobius"/>
    </source>
</evidence>
<dbReference type="RefSeq" id="WP_108578042.1">
    <property type="nucleotide sequence ID" value="NZ_CP026952.1"/>
</dbReference>
<feature type="transmembrane region" description="Helical" evidence="8">
    <location>
        <begin position="6"/>
        <end position="25"/>
    </location>
</feature>
<dbReference type="OrthoDB" id="3298527at2"/>
<evidence type="ECO:0000313" key="10">
    <source>
        <dbReference type="Proteomes" id="UP000244384"/>
    </source>
</evidence>
<evidence type="ECO:0000256" key="6">
    <source>
        <dbReference type="SAM" id="Coils"/>
    </source>
</evidence>
<feature type="coiled-coil region" evidence="6">
    <location>
        <begin position="94"/>
        <end position="121"/>
    </location>
</feature>
<keyword evidence="5 8" id="KW-0472">Membrane</keyword>
<proteinExistence type="predicted"/>
<evidence type="ECO:0000256" key="5">
    <source>
        <dbReference type="ARBA" id="ARBA00023136"/>
    </source>
</evidence>
<evidence type="ECO:0000256" key="4">
    <source>
        <dbReference type="ARBA" id="ARBA00022989"/>
    </source>
</evidence>
<evidence type="ECO:0000256" key="2">
    <source>
        <dbReference type="ARBA" id="ARBA00022475"/>
    </source>
</evidence>
<dbReference type="Proteomes" id="UP000244384">
    <property type="component" value="Chromosome"/>
</dbReference>
<accession>A0A2S0WM63</accession>
<keyword evidence="2" id="KW-1003">Cell membrane</keyword>
<gene>
    <name evidence="9" type="ORF">C3E78_09385</name>
</gene>
<keyword evidence="3 8" id="KW-0812">Transmembrane</keyword>
<evidence type="ECO:0000256" key="3">
    <source>
        <dbReference type="ARBA" id="ARBA00022692"/>
    </source>
</evidence>